<dbReference type="EMBL" id="WHVB01000023">
    <property type="protein sequence ID" value="KAF8471411.1"/>
    <property type="molecule type" value="Genomic_DNA"/>
</dbReference>
<dbReference type="OrthoDB" id="5987198at2759"/>
<organism evidence="1 2">
    <name type="scientific">Russula ochroleuca</name>
    <dbReference type="NCBI Taxonomy" id="152965"/>
    <lineage>
        <taxon>Eukaryota</taxon>
        <taxon>Fungi</taxon>
        <taxon>Dikarya</taxon>
        <taxon>Basidiomycota</taxon>
        <taxon>Agaricomycotina</taxon>
        <taxon>Agaricomycetes</taxon>
        <taxon>Russulales</taxon>
        <taxon>Russulaceae</taxon>
        <taxon>Russula</taxon>
    </lineage>
</organism>
<dbReference type="AlphaFoldDB" id="A0A9P5JYX1"/>
<evidence type="ECO:0000313" key="1">
    <source>
        <dbReference type="EMBL" id="KAF8471411.1"/>
    </source>
</evidence>
<dbReference type="Proteomes" id="UP000759537">
    <property type="component" value="Unassembled WGS sequence"/>
</dbReference>
<sequence length="496" mass="58487">MAAESQASNLTSLTSHTFSAYTRYDFSYEPWKTIRFDLYGVSRDLQELARELDDLQETGTKHAAHSEVFSLRFSLRRVIWYSTAIWHADMGVELWISSLTAPQIHTGQSIRMIGALFRNEEWWRDQYHDIYNRGYELRPRYHPTWEPSWIELGKDFFAVEDGQPSILQATMDATRRCDGKHVMLKKVYADEWPHELIITQLFSSREFARDPHNHCVPLLDVIEMPPNGHKLMVMPFLRPFNNPRFQTFGEFVAFFIQIWFPIHAPAKHCTQVRMDTYRWDALSDARPFRDCKANNIMYDPSEMYPQGFHPIQMDRSRDFKARAKRYTRTQRPPRYHLIDFGLSRQYHSRNALDVPLCGGDKPEPEHRNVTRCNPFYKDIYYLGNLVRREFIQVVLATPIIIRHNNTDGLLYKKYRGFEFMQDLVDEMTHINPAMRPLIEDVVARFSHIRKCLNGFKLRSPLISKHKPSLFTIFSHAKQAVLSLQYIFSRKAAVPEP</sequence>
<protein>
    <recommendedName>
        <fullName evidence="3">Protein kinase domain-containing protein</fullName>
    </recommendedName>
</protein>
<comment type="caution">
    <text evidence="1">The sequence shown here is derived from an EMBL/GenBank/DDBJ whole genome shotgun (WGS) entry which is preliminary data.</text>
</comment>
<name>A0A9P5JYX1_9AGAM</name>
<evidence type="ECO:0008006" key="3">
    <source>
        <dbReference type="Google" id="ProtNLM"/>
    </source>
</evidence>
<dbReference type="InterPro" id="IPR011009">
    <property type="entry name" value="Kinase-like_dom_sf"/>
</dbReference>
<proteinExistence type="predicted"/>
<accession>A0A9P5JYX1</accession>
<gene>
    <name evidence="1" type="ORF">DFH94DRAFT_684870</name>
</gene>
<dbReference type="SUPFAM" id="SSF56112">
    <property type="entry name" value="Protein kinase-like (PK-like)"/>
    <property type="match status" value="1"/>
</dbReference>
<evidence type="ECO:0000313" key="2">
    <source>
        <dbReference type="Proteomes" id="UP000759537"/>
    </source>
</evidence>
<reference evidence="1" key="2">
    <citation type="journal article" date="2020" name="Nat. Commun.">
        <title>Large-scale genome sequencing of mycorrhizal fungi provides insights into the early evolution of symbiotic traits.</title>
        <authorList>
            <person name="Miyauchi S."/>
            <person name="Kiss E."/>
            <person name="Kuo A."/>
            <person name="Drula E."/>
            <person name="Kohler A."/>
            <person name="Sanchez-Garcia M."/>
            <person name="Morin E."/>
            <person name="Andreopoulos B."/>
            <person name="Barry K.W."/>
            <person name="Bonito G."/>
            <person name="Buee M."/>
            <person name="Carver A."/>
            <person name="Chen C."/>
            <person name="Cichocki N."/>
            <person name="Clum A."/>
            <person name="Culley D."/>
            <person name="Crous P.W."/>
            <person name="Fauchery L."/>
            <person name="Girlanda M."/>
            <person name="Hayes R.D."/>
            <person name="Keri Z."/>
            <person name="LaButti K."/>
            <person name="Lipzen A."/>
            <person name="Lombard V."/>
            <person name="Magnuson J."/>
            <person name="Maillard F."/>
            <person name="Murat C."/>
            <person name="Nolan M."/>
            <person name="Ohm R.A."/>
            <person name="Pangilinan J."/>
            <person name="Pereira M.F."/>
            <person name="Perotto S."/>
            <person name="Peter M."/>
            <person name="Pfister S."/>
            <person name="Riley R."/>
            <person name="Sitrit Y."/>
            <person name="Stielow J.B."/>
            <person name="Szollosi G."/>
            <person name="Zifcakova L."/>
            <person name="Stursova M."/>
            <person name="Spatafora J.W."/>
            <person name="Tedersoo L."/>
            <person name="Vaario L.M."/>
            <person name="Yamada A."/>
            <person name="Yan M."/>
            <person name="Wang P."/>
            <person name="Xu J."/>
            <person name="Bruns T."/>
            <person name="Baldrian P."/>
            <person name="Vilgalys R."/>
            <person name="Dunand C."/>
            <person name="Henrissat B."/>
            <person name="Grigoriev I.V."/>
            <person name="Hibbett D."/>
            <person name="Nagy L.G."/>
            <person name="Martin F.M."/>
        </authorList>
    </citation>
    <scope>NUCLEOTIDE SEQUENCE</scope>
    <source>
        <strain evidence="1">Prilba</strain>
    </source>
</reference>
<keyword evidence="2" id="KW-1185">Reference proteome</keyword>
<reference evidence="1" key="1">
    <citation type="submission" date="2019-10" db="EMBL/GenBank/DDBJ databases">
        <authorList>
            <consortium name="DOE Joint Genome Institute"/>
            <person name="Kuo A."/>
            <person name="Miyauchi S."/>
            <person name="Kiss E."/>
            <person name="Drula E."/>
            <person name="Kohler A."/>
            <person name="Sanchez-Garcia M."/>
            <person name="Andreopoulos B."/>
            <person name="Barry K.W."/>
            <person name="Bonito G."/>
            <person name="Buee M."/>
            <person name="Carver A."/>
            <person name="Chen C."/>
            <person name="Cichocki N."/>
            <person name="Clum A."/>
            <person name="Culley D."/>
            <person name="Crous P.W."/>
            <person name="Fauchery L."/>
            <person name="Girlanda M."/>
            <person name="Hayes R."/>
            <person name="Keri Z."/>
            <person name="LaButti K."/>
            <person name="Lipzen A."/>
            <person name="Lombard V."/>
            <person name="Magnuson J."/>
            <person name="Maillard F."/>
            <person name="Morin E."/>
            <person name="Murat C."/>
            <person name="Nolan M."/>
            <person name="Ohm R."/>
            <person name="Pangilinan J."/>
            <person name="Pereira M."/>
            <person name="Perotto S."/>
            <person name="Peter M."/>
            <person name="Riley R."/>
            <person name="Sitrit Y."/>
            <person name="Stielow B."/>
            <person name="Szollosi G."/>
            <person name="Zifcakova L."/>
            <person name="Stursova M."/>
            <person name="Spatafora J.W."/>
            <person name="Tedersoo L."/>
            <person name="Vaario L.-M."/>
            <person name="Yamada A."/>
            <person name="Yan M."/>
            <person name="Wang P."/>
            <person name="Xu J."/>
            <person name="Bruns T."/>
            <person name="Baldrian P."/>
            <person name="Vilgalys R."/>
            <person name="Henrissat B."/>
            <person name="Grigoriev I.V."/>
            <person name="Hibbett D."/>
            <person name="Nagy L.G."/>
            <person name="Martin F.M."/>
        </authorList>
    </citation>
    <scope>NUCLEOTIDE SEQUENCE</scope>
    <source>
        <strain evidence="1">Prilba</strain>
    </source>
</reference>